<dbReference type="EMBL" id="CP027754">
    <property type="protein sequence ID" value="AZE56913.1"/>
    <property type="molecule type" value="Genomic_DNA"/>
</dbReference>
<evidence type="ECO:0000313" key="1">
    <source>
        <dbReference type="EMBL" id="AZE56913.1"/>
    </source>
</evidence>
<evidence type="ECO:0000313" key="2">
    <source>
        <dbReference type="Proteomes" id="UP000268696"/>
    </source>
</evidence>
<organism evidence="1 2">
    <name type="scientific">Pseudomonas synxantha</name>
    <dbReference type="NCBI Taxonomy" id="47883"/>
    <lineage>
        <taxon>Bacteria</taxon>
        <taxon>Pseudomonadati</taxon>
        <taxon>Pseudomonadota</taxon>
        <taxon>Gammaproteobacteria</taxon>
        <taxon>Pseudomonadales</taxon>
        <taxon>Pseudomonadaceae</taxon>
        <taxon>Pseudomonas</taxon>
    </lineage>
</organism>
<protein>
    <submittedName>
        <fullName evidence="1">Uncharacterized protein</fullName>
    </submittedName>
</protein>
<name>A0A3G7UCA9_9PSED</name>
<accession>A0A3G7UCA9</accession>
<dbReference type="Proteomes" id="UP000268696">
    <property type="component" value="Chromosome"/>
</dbReference>
<gene>
    <name evidence="1" type="ORF">C4K03_4775</name>
</gene>
<reference evidence="1 2" key="1">
    <citation type="submission" date="2018-03" db="EMBL/GenBank/DDBJ databases">
        <title>Diversity of phytobeneficial traits revealed by whole-genome analysis of worldwide-isolated phenazine-producing Pseudomonas spp.</title>
        <authorList>
            <person name="Biessy A."/>
            <person name="Novinscak A."/>
            <person name="Blom J."/>
            <person name="Leger G."/>
            <person name="Thomashow L.S."/>
            <person name="Cazorla F.M."/>
            <person name="Josic D."/>
            <person name="Filion M."/>
        </authorList>
    </citation>
    <scope>NUCLEOTIDE SEQUENCE [LARGE SCALE GENOMIC DNA]</scope>
    <source>
        <strain evidence="1 2">30B</strain>
    </source>
</reference>
<sequence length="63" mass="7309">MLLTNKLQPFSVLIAIHFQQFHTATPELVPLAFGVIMRVNSQPNFPSRRLIQPELNNLKMPFY</sequence>
<proteinExistence type="predicted"/>
<dbReference type="AlphaFoldDB" id="A0A3G7UCA9"/>